<evidence type="ECO:0000313" key="3">
    <source>
        <dbReference type="Proteomes" id="UP000002279"/>
    </source>
</evidence>
<dbReference type="Gene3D" id="2.60.40.10">
    <property type="entry name" value="Immunoglobulins"/>
    <property type="match status" value="1"/>
</dbReference>
<dbReference type="InterPro" id="IPR013783">
    <property type="entry name" value="Ig-like_fold"/>
</dbReference>
<dbReference type="PROSITE" id="PS50835">
    <property type="entry name" value="IG_LIKE"/>
    <property type="match status" value="1"/>
</dbReference>
<dbReference type="eggNOG" id="ENOG502TDW9">
    <property type="taxonomic scope" value="Eukaryota"/>
</dbReference>
<dbReference type="HOGENOM" id="CLU_077975_4_0_1"/>
<proteinExistence type="predicted"/>
<sequence>MGGAREGDFNGVLGYRFCGFGLQRSDVSRFNFLHSCTTFWELGCMRMSFIRHLSGMLQLQSDRVSSTVTVPIGGNVTFQCRMTGEAMKNYHMNWYRKNPDASLIFIYRQGDIFGPRLRGLFEGKVDSAKNLFTLKLLRATVSDVGTYYCTADIHSATAPLTARSETHLRHTGGGGGLPSHWLRWEMKSLNSSRPAHF</sequence>
<dbReference type="GO" id="GO:0006955">
    <property type="term" value="P:immune response"/>
    <property type="evidence" value="ECO:0000318"/>
    <property type="project" value="GO_Central"/>
</dbReference>
<reference evidence="2" key="2">
    <citation type="submission" date="2025-09" db="UniProtKB">
        <authorList>
            <consortium name="Ensembl"/>
        </authorList>
    </citation>
    <scope>IDENTIFICATION</scope>
    <source>
        <strain evidence="2">Glennie</strain>
    </source>
</reference>
<reference evidence="2" key="1">
    <citation type="submission" date="2025-08" db="UniProtKB">
        <authorList>
            <consortium name="Ensembl"/>
        </authorList>
    </citation>
    <scope>IDENTIFICATION</scope>
    <source>
        <strain evidence="2">Glennie</strain>
    </source>
</reference>
<dbReference type="SUPFAM" id="SSF48726">
    <property type="entry name" value="Immunoglobulin"/>
    <property type="match status" value="1"/>
</dbReference>
<protein>
    <recommendedName>
        <fullName evidence="1">Ig-like domain-containing protein</fullName>
    </recommendedName>
</protein>
<dbReference type="FunFam" id="2.60.40.10:FF:002419">
    <property type="entry name" value="T cell receptor delta constant"/>
    <property type="match status" value="1"/>
</dbReference>
<dbReference type="GeneTree" id="ENSGT00940000164778"/>
<dbReference type="Proteomes" id="UP000002279">
    <property type="component" value="Unplaced"/>
</dbReference>
<feature type="domain" description="Ig-like" evidence="1">
    <location>
        <begin position="62"/>
        <end position="161"/>
    </location>
</feature>
<accession>F6ZNS6</accession>
<dbReference type="InParanoid" id="F6ZNS6"/>
<dbReference type="Bgee" id="ENSOANG00000010730">
    <property type="expression patterns" value="Expressed in heart and 1 other cell type or tissue"/>
</dbReference>
<dbReference type="GO" id="GO:0019814">
    <property type="term" value="C:immunoglobulin complex"/>
    <property type="evidence" value="ECO:0000318"/>
    <property type="project" value="GO_Central"/>
</dbReference>
<name>F6ZNS6_ORNAN</name>
<dbReference type="InterPro" id="IPR003599">
    <property type="entry name" value="Ig_sub"/>
</dbReference>
<organism evidence="2 3">
    <name type="scientific">Ornithorhynchus anatinus</name>
    <name type="common">Duckbill platypus</name>
    <dbReference type="NCBI Taxonomy" id="9258"/>
    <lineage>
        <taxon>Eukaryota</taxon>
        <taxon>Metazoa</taxon>
        <taxon>Chordata</taxon>
        <taxon>Craniata</taxon>
        <taxon>Vertebrata</taxon>
        <taxon>Euteleostomi</taxon>
        <taxon>Mammalia</taxon>
        <taxon>Monotremata</taxon>
        <taxon>Ornithorhynchidae</taxon>
        <taxon>Ornithorhynchus</taxon>
    </lineage>
</organism>
<dbReference type="InterPro" id="IPR013106">
    <property type="entry name" value="Ig_V-set"/>
</dbReference>
<dbReference type="SMART" id="SM00409">
    <property type="entry name" value="IG"/>
    <property type="match status" value="1"/>
</dbReference>
<dbReference type="AlphaFoldDB" id="F6ZNS6"/>
<keyword evidence="3" id="KW-1185">Reference proteome</keyword>
<dbReference type="Pfam" id="PF07686">
    <property type="entry name" value="V-set"/>
    <property type="match status" value="1"/>
</dbReference>
<dbReference type="SMART" id="SM00406">
    <property type="entry name" value="IGv"/>
    <property type="match status" value="1"/>
</dbReference>
<dbReference type="InterPro" id="IPR036179">
    <property type="entry name" value="Ig-like_dom_sf"/>
</dbReference>
<dbReference type="FunCoup" id="F6ZNS6">
    <property type="interactions" value="105"/>
</dbReference>
<dbReference type="InterPro" id="IPR007110">
    <property type="entry name" value="Ig-like_dom"/>
</dbReference>
<dbReference type="Ensembl" id="ENSOANT00000017022.2">
    <property type="protein sequence ID" value="ENSOANP00000017019.2"/>
    <property type="gene ID" value="ENSOANG00000010730.2"/>
</dbReference>
<evidence type="ECO:0000313" key="2">
    <source>
        <dbReference type="Ensembl" id="ENSOANP00000017019.2"/>
    </source>
</evidence>
<evidence type="ECO:0000259" key="1">
    <source>
        <dbReference type="PROSITE" id="PS50835"/>
    </source>
</evidence>